<dbReference type="AlphaFoldDB" id="A0A0B4HZE1"/>
<sequence>MGSRAGLGTGYVGELTTNPFPHLTTILIDHRYLNSSSARLADEVSSDLSSDPATSSGTPPLVFVTMTTSSLACSRAAFSCRTAPRIVNTVNGVPVGHVACVVVVASLNPVSAETGTSGGDVSVHVVHVTAHPRLRMNEHLSKLSYHGYDVPEVDSNDWKAQLESFISAEFDDRNAVTVLKADADRWRCINENAGEGISRETVGRFLRYLAETKFLAWPTSRGRELPAIGVDVVQVQADWGVGGRGGAA</sequence>
<evidence type="ECO:0000313" key="1">
    <source>
        <dbReference type="EMBL" id="KID85189.1"/>
    </source>
</evidence>
<dbReference type="Gene3D" id="3.40.50.720">
    <property type="entry name" value="NAD(P)-binding Rossmann-like Domain"/>
    <property type="match status" value="1"/>
</dbReference>
<reference evidence="1 2" key="1">
    <citation type="journal article" date="2014" name="Proc. Natl. Acad. Sci. U.S.A.">
        <title>Trajectory and genomic determinants of fungal-pathogen speciation and host adaptation.</title>
        <authorList>
            <person name="Hu X."/>
            <person name="Xiao G."/>
            <person name="Zheng P."/>
            <person name="Shang Y."/>
            <person name="Su Y."/>
            <person name="Zhang X."/>
            <person name="Liu X."/>
            <person name="Zhan S."/>
            <person name="St Leger R.J."/>
            <person name="Wang C."/>
        </authorList>
    </citation>
    <scope>NUCLEOTIDE SEQUENCE [LARGE SCALE GENOMIC DNA]</scope>
    <source>
        <strain evidence="1 2">ARSEF 977</strain>
    </source>
</reference>
<name>A0A0B4HZE1_METGA</name>
<organism evidence="1 2">
    <name type="scientific">Metarhizium guizhouense (strain ARSEF 977)</name>
    <dbReference type="NCBI Taxonomy" id="1276136"/>
    <lineage>
        <taxon>Eukaryota</taxon>
        <taxon>Fungi</taxon>
        <taxon>Dikarya</taxon>
        <taxon>Ascomycota</taxon>
        <taxon>Pezizomycotina</taxon>
        <taxon>Sordariomycetes</taxon>
        <taxon>Hypocreomycetidae</taxon>
        <taxon>Hypocreales</taxon>
        <taxon>Clavicipitaceae</taxon>
        <taxon>Metarhizium</taxon>
    </lineage>
</organism>
<dbReference type="EMBL" id="AZNH01000033">
    <property type="protein sequence ID" value="KID85189.1"/>
    <property type="molecule type" value="Genomic_DNA"/>
</dbReference>
<keyword evidence="2" id="KW-1185">Reference proteome</keyword>
<proteinExistence type="predicted"/>
<dbReference type="HOGENOM" id="CLU_1120382_0_0_1"/>
<protein>
    <submittedName>
        <fullName evidence="1">Non-ribosomal peptide synthetase</fullName>
    </submittedName>
</protein>
<evidence type="ECO:0000313" key="2">
    <source>
        <dbReference type="Proteomes" id="UP000031192"/>
    </source>
</evidence>
<gene>
    <name evidence="1" type="ORF">MGU_07611</name>
</gene>
<accession>A0A0B4HZE1</accession>
<dbReference type="Proteomes" id="UP000031192">
    <property type="component" value="Unassembled WGS sequence"/>
</dbReference>
<comment type="caution">
    <text evidence="1">The sequence shown here is derived from an EMBL/GenBank/DDBJ whole genome shotgun (WGS) entry which is preliminary data.</text>
</comment>